<dbReference type="RefSeq" id="WP_003283004.1">
    <property type="nucleotide sequence ID" value="NZ_CP036186.1"/>
</dbReference>
<evidence type="ECO:0000256" key="3">
    <source>
        <dbReference type="ARBA" id="ARBA00023239"/>
    </source>
</evidence>
<dbReference type="CDD" id="cd01562">
    <property type="entry name" value="Thr-dehyd"/>
    <property type="match status" value="1"/>
</dbReference>
<dbReference type="InterPro" id="IPR050147">
    <property type="entry name" value="Ser/Thr_Dehydratase"/>
</dbReference>
<dbReference type="InterPro" id="IPR036052">
    <property type="entry name" value="TrpB-like_PALP_sf"/>
</dbReference>
<evidence type="ECO:0000256" key="1">
    <source>
        <dbReference type="ARBA" id="ARBA00001933"/>
    </source>
</evidence>
<reference evidence="5 6" key="1">
    <citation type="submission" date="2018-01" db="EMBL/GenBank/DDBJ databases">
        <title>Denitrification phenotypes of diverse strains of Pseudomonas stutzeri.</title>
        <authorList>
            <person name="Milligan D.A."/>
            <person name="Bergaust L."/>
            <person name="Bakken L.R."/>
            <person name="Frostegard A."/>
        </authorList>
    </citation>
    <scope>NUCLEOTIDE SEQUENCE [LARGE SCALE GENOMIC DNA]</scope>
    <source>
        <strain evidence="5 6">CCUG 44592</strain>
    </source>
</reference>
<evidence type="ECO:0000313" key="6">
    <source>
        <dbReference type="Proteomes" id="UP000236003"/>
    </source>
</evidence>
<dbReference type="SUPFAM" id="SSF53686">
    <property type="entry name" value="Tryptophan synthase beta subunit-like PLP-dependent enzymes"/>
    <property type="match status" value="1"/>
</dbReference>
<keyword evidence="3" id="KW-0456">Lyase</keyword>
<dbReference type="Proteomes" id="UP000236003">
    <property type="component" value="Unassembled WGS sequence"/>
</dbReference>
<dbReference type="PANTHER" id="PTHR48078:SF7">
    <property type="entry name" value="BLL6502 PROTEIN"/>
    <property type="match status" value="1"/>
</dbReference>
<sequence length="317" mass="33994">MFELTALRQAAELIGRHVPPTPQYSWPLLAQRLGCEVWVKHENHTPAGAFKIRGGLLYVDELLRREPGLLGMISATRGNHGISLAMAAQRSGIPLRVLVPEGNSTEKNAAMRACGAEVIEYGRDFDSARQHAAELAAQSGWHFVPALHPDLIRGVATYALELFEAAPPLRRVYVPIGMGSGICGLIRTRDLLGLDTEIIGVVSSAADAYAQSFEQGRIVCTETAETFADGMACRMPAAEALEIINQGATRIVRVDDGEIRQAIVALHEDAHNTAEGAGAAALAAAIQEQERNRGERIAVVLSGANIDRKLLAKILAG</sequence>
<dbReference type="GO" id="GO:0003941">
    <property type="term" value="F:L-serine ammonia-lyase activity"/>
    <property type="evidence" value="ECO:0007669"/>
    <property type="project" value="TreeGrafter"/>
</dbReference>
<dbReference type="NCBIfam" id="NF004771">
    <property type="entry name" value="PRK06110.1"/>
    <property type="match status" value="1"/>
</dbReference>
<comment type="caution">
    <text evidence="5">The sequence shown here is derived from an EMBL/GenBank/DDBJ whole genome shotgun (WGS) entry which is preliminary data.</text>
</comment>
<dbReference type="GO" id="GO:0006565">
    <property type="term" value="P:L-serine catabolic process"/>
    <property type="evidence" value="ECO:0007669"/>
    <property type="project" value="TreeGrafter"/>
</dbReference>
<dbReference type="GO" id="GO:0009097">
    <property type="term" value="P:isoleucine biosynthetic process"/>
    <property type="evidence" value="ECO:0007669"/>
    <property type="project" value="TreeGrafter"/>
</dbReference>
<organism evidence="5 6">
    <name type="scientific">Stutzerimonas stutzeri</name>
    <name type="common">Pseudomonas stutzeri</name>
    <dbReference type="NCBI Taxonomy" id="316"/>
    <lineage>
        <taxon>Bacteria</taxon>
        <taxon>Pseudomonadati</taxon>
        <taxon>Pseudomonadota</taxon>
        <taxon>Gammaproteobacteria</taxon>
        <taxon>Pseudomonadales</taxon>
        <taxon>Pseudomonadaceae</taxon>
        <taxon>Stutzerimonas</taxon>
    </lineage>
</organism>
<dbReference type="Pfam" id="PF00291">
    <property type="entry name" value="PALP"/>
    <property type="match status" value="1"/>
</dbReference>
<dbReference type="Gene3D" id="3.40.50.1100">
    <property type="match status" value="2"/>
</dbReference>
<evidence type="ECO:0000313" key="5">
    <source>
        <dbReference type="EMBL" id="PNF59149.1"/>
    </source>
</evidence>
<gene>
    <name evidence="5" type="ORF">CXK99_12850</name>
</gene>
<feature type="domain" description="Tryptophan synthase beta chain-like PALP" evidence="4">
    <location>
        <begin position="16"/>
        <end position="303"/>
    </location>
</feature>
<dbReference type="GO" id="GO:0004794">
    <property type="term" value="F:threonine deaminase activity"/>
    <property type="evidence" value="ECO:0007669"/>
    <property type="project" value="TreeGrafter"/>
</dbReference>
<name>A0A2N8RDI0_STUST</name>
<keyword evidence="2" id="KW-0663">Pyridoxal phosphate</keyword>
<protein>
    <submittedName>
        <fullName evidence="5">Serine/threonine dehydratase</fullName>
    </submittedName>
</protein>
<dbReference type="AlphaFoldDB" id="A0A2N8RDI0"/>
<accession>A0A2N8RDI0</accession>
<dbReference type="GO" id="GO:0006567">
    <property type="term" value="P:L-threonine catabolic process"/>
    <property type="evidence" value="ECO:0007669"/>
    <property type="project" value="TreeGrafter"/>
</dbReference>
<evidence type="ECO:0000259" key="4">
    <source>
        <dbReference type="Pfam" id="PF00291"/>
    </source>
</evidence>
<evidence type="ECO:0000256" key="2">
    <source>
        <dbReference type="ARBA" id="ARBA00022898"/>
    </source>
</evidence>
<dbReference type="EMBL" id="POUM01000010">
    <property type="protein sequence ID" value="PNF59149.1"/>
    <property type="molecule type" value="Genomic_DNA"/>
</dbReference>
<comment type="cofactor">
    <cofactor evidence="1">
        <name>pyridoxal 5'-phosphate</name>
        <dbReference type="ChEBI" id="CHEBI:597326"/>
    </cofactor>
</comment>
<dbReference type="PANTHER" id="PTHR48078">
    <property type="entry name" value="THREONINE DEHYDRATASE, MITOCHONDRIAL-RELATED"/>
    <property type="match status" value="1"/>
</dbReference>
<dbReference type="InterPro" id="IPR001926">
    <property type="entry name" value="TrpB-like_PALP"/>
</dbReference>
<proteinExistence type="predicted"/>